<dbReference type="InterPro" id="IPR002372">
    <property type="entry name" value="PQQ_rpt_dom"/>
</dbReference>
<feature type="domain" description="Pyrrolo-quinoline quinone repeat" evidence="1">
    <location>
        <begin position="102"/>
        <end position="328"/>
    </location>
</feature>
<sequence>MASTEKVLPFFWGRLPIFDFFIRGATQGMAAAQPGTIGKRPAPAAWRPGSFFKGLLLLPIVVACSGGNAPAVGSAAMGGAKWLSYQYGAANNAVVPGAQTGVSWHTPLGGKVNGGLSYGNGRIYVDSFDRHLYSLNAKTGRIEWSAPLGGVAMNTPVLADGVVVVGTGTNRVMIDTPTQVLWGRPGGDNVLAFNAMTGAPLWRYHTVGEDMPSAVIVMRPRQDPEVVFSNGDGYVRSLDLMTGKKIWKSYLNGVATMSSIESYKSELFGIENFSVSFIFANMNDPTRLRFATKTWSMNAKNGQLIWTIPYGSSDSSPSASNGRLFFQTSKLVYPITTGNTLSYSIVYAVDINTGRIIWEKKSGTGYRSLRGSNEDAIAGAVHDGYYLTGLPFERCFAVYNVKNGDLRWKLKTTGPVKMSSVIVDGKVIFGDTHDFLYVVNFNTGRLVTKVKFPSFFTTSSPIVVGKTLYIANAKSIYAIPVNNISFMYKQFLN</sequence>
<dbReference type="SUPFAM" id="SSF50998">
    <property type="entry name" value="Quinoprotein alcohol dehydrogenase-like"/>
    <property type="match status" value="2"/>
</dbReference>
<dbReference type="EMBL" id="CABO01000046">
    <property type="protein sequence ID" value="CBI03002.1"/>
    <property type="molecule type" value="Genomic_DNA"/>
</dbReference>
<dbReference type="InterPro" id="IPR011047">
    <property type="entry name" value="Quinoprotein_ADH-like_sf"/>
</dbReference>
<evidence type="ECO:0000313" key="2">
    <source>
        <dbReference type="EMBL" id="CBI03002.1"/>
    </source>
</evidence>
<organism evidence="2">
    <name type="scientific">mine drainage metagenome</name>
    <dbReference type="NCBI Taxonomy" id="410659"/>
    <lineage>
        <taxon>unclassified sequences</taxon>
        <taxon>metagenomes</taxon>
        <taxon>ecological metagenomes</taxon>
    </lineage>
</organism>
<dbReference type="SMART" id="SM00564">
    <property type="entry name" value="PQQ"/>
    <property type="match status" value="5"/>
</dbReference>
<dbReference type="Gene3D" id="2.130.10.10">
    <property type="entry name" value="YVTN repeat-like/Quinoprotein amine dehydrogenase"/>
    <property type="match status" value="2"/>
</dbReference>
<dbReference type="PANTHER" id="PTHR34512:SF30">
    <property type="entry name" value="OUTER MEMBRANE PROTEIN ASSEMBLY FACTOR BAMB"/>
    <property type="match status" value="1"/>
</dbReference>
<dbReference type="Pfam" id="PF13360">
    <property type="entry name" value="PQQ_2"/>
    <property type="match status" value="1"/>
</dbReference>
<evidence type="ECO:0000259" key="1">
    <source>
        <dbReference type="Pfam" id="PF13360"/>
    </source>
</evidence>
<proteinExistence type="predicted"/>
<comment type="caution">
    <text evidence="2">The sequence shown here is derived from an EMBL/GenBank/DDBJ whole genome shotgun (WGS) entry which is preliminary data.</text>
</comment>
<dbReference type="InterPro" id="IPR018391">
    <property type="entry name" value="PQQ_b-propeller_rpt"/>
</dbReference>
<reference evidence="2" key="1">
    <citation type="submission" date="2009-10" db="EMBL/GenBank/DDBJ databases">
        <title>Diversity of trophic interactions inside an arsenic-rich microbial ecosystem.</title>
        <authorList>
            <person name="Bertin P.N."/>
            <person name="Heinrich-Salmeron A."/>
            <person name="Pelletier E."/>
            <person name="Goulhen-Chollet F."/>
            <person name="Arsene-Ploetze F."/>
            <person name="Gallien S."/>
            <person name="Calteau A."/>
            <person name="Vallenet D."/>
            <person name="Casiot C."/>
            <person name="Chane-Woon-Ming B."/>
            <person name="Giloteaux L."/>
            <person name="Barakat M."/>
            <person name="Bonnefoy V."/>
            <person name="Bruneel O."/>
            <person name="Chandler M."/>
            <person name="Cleiss J."/>
            <person name="Duran R."/>
            <person name="Elbaz-Poulichet F."/>
            <person name="Fonknechten N."/>
            <person name="Lauga B."/>
            <person name="Mornico D."/>
            <person name="Ortet P."/>
            <person name="Schaeffer C."/>
            <person name="Siguier P."/>
            <person name="Alexander Thil Smith A."/>
            <person name="Van Dorsselaer A."/>
            <person name="Weissenbach J."/>
            <person name="Medigue C."/>
            <person name="Le Paslier D."/>
        </authorList>
    </citation>
    <scope>NUCLEOTIDE SEQUENCE</scope>
</reference>
<protein>
    <recommendedName>
        <fullName evidence="1">Pyrrolo-quinoline quinone repeat domain-containing protein</fullName>
    </recommendedName>
</protein>
<dbReference type="AlphaFoldDB" id="E6Q727"/>
<gene>
    <name evidence="2" type="ORF">CARN4_1344</name>
</gene>
<name>E6Q727_9ZZZZ</name>
<dbReference type="PANTHER" id="PTHR34512">
    <property type="entry name" value="CELL SURFACE PROTEIN"/>
    <property type="match status" value="1"/>
</dbReference>
<accession>E6Q727</accession>
<dbReference type="InterPro" id="IPR015943">
    <property type="entry name" value="WD40/YVTN_repeat-like_dom_sf"/>
</dbReference>